<evidence type="ECO:0000313" key="6">
    <source>
        <dbReference type="EMBL" id="SEP13410.1"/>
    </source>
</evidence>
<evidence type="ECO:0000256" key="3">
    <source>
        <dbReference type="ARBA" id="ARBA00029540"/>
    </source>
</evidence>
<dbReference type="RefSeq" id="WP_171909968.1">
    <property type="nucleotide sequence ID" value="NZ_FOEG01000011.1"/>
</dbReference>
<dbReference type="InterPro" id="IPR005412">
    <property type="entry name" value="Fis_DNA-bd"/>
</dbReference>
<feature type="region of interest" description="Disordered" evidence="4">
    <location>
        <begin position="1"/>
        <end position="20"/>
    </location>
</feature>
<dbReference type="STRING" id="406100.SAMN04488052_11190"/>
<gene>
    <name evidence="6" type="ORF">SAMN04488052_11190</name>
</gene>
<dbReference type="Pfam" id="PF02954">
    <property type="entry name" value="HTH_8"/>
    <property type="match status" value="1"/>
</dbReference>
<comment type="similarity">
    <text evidence="1">Belongs to the transcriptional regulatory Fis family.</text>
</comment>
<dbReference type="InterPro" id="IPR002197">
    <property type="entry name" value="HTH_Fis"/>
</dbReference>
<dbReference type="PANTHER" id="PTHR47918">
    <property type="entry name" value="DNA-BINDING PROTEIN FIS"/>
    <property type="match status" value="1"/>
</dbReference>
<dbReference type="PRINTS" id="PR01591">
    <property type="entry name" value="DNABINDNGFIS"/>
</dbReference>
<organism evidence="6 7">
    <name type="scientific">Aquisalimonas asiatica</name>
    <dbReference type="NCBI Taxonomy" id="406100"/>
    <lineage>
        <taxon>Bacteria</taxon>
        <taxon>Pseudomonadati</taxon>
        <taxon>Pseudomonadota</taxon>
        <taxon>Gammaproteobacteria</taxon>
        <taxon>Chromatiales</taxon>
        <taxon>Ectothiorhodospiraceae</taxon>
        <taxon>Aquisalimonas</taxon>
    </lineage>
</organism>
<dbReference type="NCBIfam" id="NF001659">
    <property type="entry name" value="PRK00430.1"/>
    <property type="match status" value="1"/>
</dbReference>
<accession>A0A1H8VD50</accession>
<dbReference type="PANTHER" id="PTHR47918:SF1">
    <property type="entry name" value="DNA-BINDING PROTEIN FIS"/>
    <property type="match status" value="1"/>
</dbReference>
<evidence type="ECO:0000259" key="5">
    <source>
        <dbReference type="Pfam" id="PF02954"/>
    </source>
</evidence>
<feature type="domain" description="DNA binding HTH" evidence="5">
    <location>
        <begin position="52"/>
        <end position="92"/>
    </location>
</feature>
<dbReference type="GO" id="GO:0006355">
    <property type="term" value="P:regulation of DNA-templated transcription"/>
    <property type="evidence" value="ECO:0007669"/>
    <property type="project" value="InterPro"/>
</dbReference>
<keyword evidence="2" id="KW-0238">DNA-binding</keyword>
<dbReference type="PIRSF" id="PIRSF002097">
    <property type="entry name" value="DNA-binding_Fis"/>
    <property type="match status" value="1"/>
</dbReference>
<protein>
    <recommendedName>
        <fullName evidence="3">Putative Fis-like DNA-binding protein</fullName>
    </recommendedName>
</protein>
<proteinExistence type="inferred from homology"/>
<reference evidence="6 7" key="1">
    <citation type="submission" date="2016-10" db="EMBL/GenBank/DDBJ databases">
        <authorList>
            <person name="de Groot N.N."/>
        </authorList>
    </citation>
    <scope>NUCLEOTIDE SEQUENCE [LARGE SCALE GENOMIC DNA]</scope>
    <source>
        <strain evidence="6 7">CGMCC 1.6291</strain>
    </source>
</reference>
<evidence type="ECO:0000256" key="4">
    <source>
        <dbReference type="SAM" id="MobiDB-lite"/>
    </source>
</evidence>
<dbReference type="EMBL" id="FOEG01000011">
    <property type="protein sequence ID" value="SEP13410.1"/>
    <property type="molecule type" value="Genomic_DNA"/>
</dbReference>
<feature type="compositionally biased region" description="Polar residues" evidence="4">
    <location>
        <begin position="1"/>
        <end position="12"/>
    </location>
</feature>
<dbReference type="InterPro" id="IPR009057">
    <property type="entry name" value="Homeodomain-like_sf"/>
</dbReference>
<dbReference type="SUPFAM" id="SSF46689">
    <property type="entry name" value="Homeodomain-like"/>
    <property type="match status" value="1"/>
</dbReference>
<keyword evidence="7" id="KW-1185">Reference proteome</keyword>
<evidence type="ECO:0000256" key="1">
    <source>
        <dbReference type="ARBA" id="ARBA00008559"/>
    </source>
</evidence>
<dbReference type="Proteomes" id="UP000199657">
    <property type="component" value="Unassembled WGS sequence"/>
</dbReference>
<sequence length="96" mass="10689">MSEQVSRLQQTDTHAEEDAGVGPIRACVDTAVRDYLRQLDGHDCTDIHALVLAEVEPPLLRAVLDHCQGNQTRAARLLGVNRGTLRKKLLQYDIQT</sequence>
<dbReference type="Gene3D" id="1.10.10.60">
    <property type="entry name" value="Homeodomain-like"/>
    <property type="match status" value="1"/>
</dbReference>
<dbReference type="GO" id="GO:0043565">
    <property type="term" value="F:sequence-specific DNA binding"/>
    <property type="evidence" value="ECO:0007669"/>
    <property type="project" value="InterPro"/>
</dbReference>
<dbReference type="PRINTS" id="PR01590">
    <property type="entry name" value="HTHFIS"/>
</dbReference>
<dbReference type="InterPro" id="IPR050207">
    <property type="entry name" value="Trans_regulatory_Fis"/>
</dbReference>
<name>A0A1H8VD50_9GAMM</name>
<evidence type="ECO:0000313" key="7">
    <source>
        <dbReference type="Proteomes" id="UP000199657"/>
    </source>
</evidence>
<evidence type="ECO:0000256" key="2">
    <source>
        <dbReference type="ARBA" id="ARBA00023125"/>
    </source>
</evidence>
<dbReference type="AlphaFoldDB" id="A0A1H8VD50"/>